<evidence type="ECO:0000313" key="3">
    <source>
        <dbReference type="Proteomes" id="UP000036923"/>
    </source>
</evidence>
<dbReference type="Proteomes" id="UP000036923">
    <property type="component" value="Unassembled WGS sequence"/>
</dbReference>
<feature type="signal peptide" evidence="1">
    <location>
        <begin position="1"/>
        <end position="23"/>
    </location>
</feature>
<dbReference type="STRING" id="398512.Bccel_1111"/>
<dbReference type="Gene3D" id="3.60.15.10">
    <property type="entry name" value="Ribonuclease Z/Hydroxyacylglutathione hydrolase-like"/>
    <property type="match status" value="1"/>
</dbReference>
<dbReference type="eggNOG" id="COG2220">
    <property type="taxonomic scope" value="Bacteria"/>
</dbReference>
<dbReference type="PANTHER" id="PTHR39189">
    <property type="entry name" value="UPF0173 METAL-DEPENDENT HYDROLASE YTKL"/>
    <property type="match status" value="1"/>
</dbReference>
<comment type="caution">
    <text evidence="2">The sequence shown here is derived from an EMBL/GenBank/DDBJ whole genome shotgun (WGS) entry which is preliminary data.</text>
</comment>
<dbReference type="InterPro" id="IPR036866">
    <property type="entry name" value="RibonucZ/Hydroxyglut_hydro"/>
</dbReference>
<keyword evidence="1" id="KW-0732">Signal</keyword>
<protein>
    <recommendedName>
        <fullName evidence="4">Beta-lactamase domain protein</fullName>
    </recommendedName>
</protein>
<evidence type="ECO:0000313" key="2">
    <source>
        <dbReference type="EMBL" id="KNY25851.1"/>
    </source>
</evidence>
<dbReference type="PANTHER" id="PTHR39189:SF1">
    <property type="entry name" value="UPF0173 METAL-DEPENDENT HYDROLASE YTKL"/>
    <property type="match status" value="1"/>
</dbReference>
<dbReference type="PROSITE" id="PS51257">
    <property type="entry name" value="PROKAR_LIPOPROTEIN"/>
    <property type="match status" value="1"/>
</dbReference>
<proteinExistence type="predicted"/>
<dbReference type="OrthoDB" id="36975at2"/>
<organism evidence="2 3">
    <name type="scientific">Pseudobacteroides cellulosolvens ATCC 35603 = DSM 2933</name>
    <dbReference type="NCBI Taxonomy" id="398512"/>
    <lineage>
        <taxon>Bacteria</taxon>
        <taxon>Bacillati</taxon>
        <taxon>Bacillota</taxon>
        <taxon>Clostridia</taxon>
        <taxon>Eubacteriales</taxon>
        <taxon>Oscillospiraceae</taxon>
        <taxon>Pseudobacteroides</taxon>
    </lineage>
</organism>
<gene>
    <name evidence="2" type="ORF">Bccel_1111</name>
</gene>
<sequence precursor="true">MRKRRIIVLTLILSLAICLSLQGCGENKEAAVKDTPTKPAATENNTSNAAGTVEKEKNSVYKNDTGKVLIKSATTDKEGSNTSYLIVSKKGTAAVLDPYMLTPEVTEIKPSIITITHDHPDHIDYNYIQNDCKQSMMKEESLTVDDIKVTGIAASHYSGDINKEYPTNAIYVYEVDGLRIAHMGDLGQDKLTDEQLQKLGQIDIAFMIFTNAPEYGTSTEKCITVLKQFKPSIVIPTHNSPEVIDAACKELGITERQEMESLAISKDDIEAGKTKFIRLK</sequence>
<feature type="chain" id="PRO_5038944726" description="Beta-lactamase domain protein" evidence="1">
    <location>
        <begin position="24"/>
        <end position="280"/>
    </location>
</feature>
<evidence type="ECO:0000256" key="1">
    <source>
        <dbReference type="SAM" id="SignalP"/>
    </source>
</evidence>
<dbReference type="Pfam" id="PF13483">
    <property type="entry name" value="Lactamase_B_3"/>
    <property type="match status" value="1"/>
</dbReference>
<name>A0A0L6JJ08_9FIRM</name>
<evidence type="ECO:0008006" key="4">
    <source>
        <dbReference type="Google" id="ProtNLM"/>
    </source>
</evidence>
<dbReference type="SUPFAM" id="SSF56281">
    <property type="entry name" value="Metallo-hydrolase/oxidoreductase"/>
    <property type="match status" value="1"/>
</dbReference>
<reference evidence="3" key="1">
    <citation type="submission" date="2015-07" db="EMBL/GenBank/DDBJ databases">
        <title>Near-Complete Genome Sequence of the Cellulolytic Bacterium Bacteroides (Pseudobacteroides) cellulosolvens ATCC 35603.</title>
        <authorList>
            <person name="Dassa B."/>
            <person name="Utturkar S.M."/>
            <person name="Klingeman D.M."/>
            <person name="Hurt R.A."/>
            <person name="Keller M."/>
            <person name="Xu J."/>
            <person name="Reddy Y.H.K."/>
            <person name="Borovok I."/>
            <person name="Grinberg I.R."/>
            <person name="Lamed R."/>
            <person name="Zhivin O."/>
            <person name="Bayer E.A."/>
            <person name="Brown S.D."/>
        </authorList>
    </citation>
    <scope>NUCLEOTIDE SEQUENCE [LARGE SCALE GENOMIC DNA]</scope>
    <source>
        <strain evidence="3">DSM 2933</strain>
    </source>
</reference>
<dbReference type="AlphaFoldDB" id="A0A0L6JJ08"/>
<accession>A0A0L6JJ08</accession>
<keyword evidence="3" id="KW-1185">Reference proteome</keyword>
<dbReference type="RefSeq" id="WP_036940551.1">
    <property type="nucleotide sequence ID" value="NZ_JQKC01000013.1"/>
</dbReference>
<dbReference type="EMBL" id="LGTC01000001">
    <property type="protein sequence ID" value="KNY25851.1"/>
    <property type="molecule type" value="Genomic_DNA"/>
</dbReference>